<comment type="caution">
    <text evidence="2">The sequence shown here is derived from an EMBL/GenBank/DDBJ whole genome shotgun (WGS) entry which is preliminary data.</text>
</comment>
<feature type="transmembrane region" description="Helical" evidence="1">
    <location>
        <begin position="7"/>
        <end position="33"/>
    </location>
</feature>
<keyword evidence="3" id="KW-1185">Reference proteome</keyword>
<gene>
    <name evidence="2" type="ORF">ARC23_02695</name>
</gene>
<keyword evidence="1" id="KW-0472">Membrane</keyword>
<reference evidence="2 3" key="1">
    <citation type="journal article" date="2016" name="Front. Microbiol.">
        <title>Genome Sequence of Type Strains of Genus Stenotrophomonas.</title>
        <authorList>
            <person name="Patil P.P."/>
            <person name="Midha S."/>
            <person name="Kumar S."/>
            <person name="Patil P.B."/>
        </authorList>
    </citation>
    <scope>NUCLEOTIDE SEQUENCE [LARGE SCALE GENOMIC DNA]</scope>
    <source>
        <strain evidence="2 3">LMG 978</strain>
    </source>
</reference>
<proteinExistence type="predicted"/>
<dbReference type="AlphaFoldDB" id="A0A0R0AUQ2"/>
<dbReference type="OrthoDB" id="6048506at2"/>
<accession>A0A0R0AUQ2</accession>
<dbReference type="Proteomes" id="UP000051757">
    <property type="component" value="Unassembled WGS sequence"/>
</dbReference>
<feature type="transmembrane region" description="Helical" evidence="1">
    <location>
        <begin position="53"/>
        <end position="78"/>
    </location>
</feature>
<organism evidence="2 3">
    <name type="scientific">Stenotrophomonas beteli</name>
    <dbReference type="NCBI Taxonomy" id="3384461"/>
    <lineage>
        <taxon>Bacteria</taxon>
        <taxon>Pseudomonadati</taxon>
        <taxon>Pseudomonadota</taxon>
        <taxon>Gammaproteobacteria</taxon>
        <taxon>Lysobacterales</taxon>
        <taxon>Lysobacteraceae</taxon>
        <taxon>Stenotrophomonas</taxon>
        <taxon>Stenotrophomonas maltophilia group</taxon>
    </lineage>
</organism>
<dbReference type="RefSeq" id="WP_057497956.1">
    <property type="nucleotide sequence ID" value="NZ_CP090423.1"/>
</dbReference>
<evidence type="ECO:0000313" key="2">
    <source>
        <dbReference type="EMBL" id="KRG48749.1"/>
    </source>
</evidence>
<keyword evidence="1" id="KW-1133">Transmembrane helix</keyword>
<evidence type="ECO:0008006" key="4">
    <source>
        <dbReference type="Google" id="ProtNLM"/>
    </source>
</evidence>
<evidence type="ECO:0000313" key="3">
    <source>
        <dbReference type="Proteomes" id="UP000051757"/>
    </source>
</evidence>
<sequence>MKLPARFWVHLFSHLGFVAIMAALLADWVGVFFEALVSQSHAPADVARVGDVGTVFGFCVLALLLLGALSIPGELSGLVRPYDRKAPYRQEAQVMHRKVLLITIAVLSWAALASVFFIGSLLRSG</sequence>
<protein>
    <recommendedName>
        <fullName evidence="4">Transmembrane protein</fullName>
    </recommendedName>
</protein>
<dbReference type="EMBL" id="LLXV01000055">
    <property type="protein sequence ID" value="KRG48749.1"/>
    <property type="molecule type" value="Genomic_DNA"/>
</dbReference>
<feature type="transmembrane region" description="Helical" evidence="1">
    <location>
        <begin position="99"/>
        <end position="122"/>
    </location>
</feature>
<name>A0A0R0AUQ2_9GAMM</name>
<evidence type="ECO:0000256" key="1">
    <source>
        <dbReference type="SAM" id="Phobius"/>
    </source>
</evidence>
<keyword evidence="1" id="KW-0812">Transmembrane</keyword>